<gene>
    <name evidence="1" type="ORF">Q9L42_012655</name>
</gene>
<evidence type="ECO:0000313" key="1">
    <source>
        <dbReference type="EMBL" id="XBS19216.1"/>
    </source>
</evidence>
<name>A0AAU7NQG5_9GAMM</name>
<dbReference type="KEGG" id="mech:Q9L42_012655"/>
<dbReference type="AlphaFoldDB" id="A0AAU7NQG5"/>
<dbReference type="NCBIfam" id="TIGR04096">
    <property type="entry name" value="dnd_rel_methyl"/>
    <property type="match status" value="1"/>
</dbReference>
<keyword evidence="1" id="KW-0808">Transferase</keyword>
<organism evidence="1 2">
    <name type="scientific">Methylomarinum roseum</name>
    <dbReference type="NCBI Taxonomy" id="3067653"/>
    <lineage>
        <taxon>Bacteria</taxon>
        <taxon>Pseudomonadati</taxon>
        <taxon>Pseudomonadota</taxon>
        <taxon>Gammaproteobacteria</taxon>
        <taxon>Methylococcales</taxon>
        <taxon>Methylococcaceae</taxon>
        <taxon>Methylomarinum</taxon>
    </lineage>
</organism>
<sequence>MDFNRYSQLIKPIKIGKHVGNACYLHVSALDAIEDELHKFIKLIANALKIQEEQWNIIKLHKQQFKLSYLLYPDFDDDAYPALQHSITVDLEHKTRKDADYSETENVPILHRKELFITPDHPHYDEFVAITEEGEAAGLYENSRIIGFKKSWERLIRQHGYELVDNRLFRASAVINSEHKDDANIDRHKTAIQRHALSAPMKALAKHNYLNGDYTVFDYGCGLGDDLRELEAHGIDAAGWDPTHRPEVDRFPCDLVNLGFVINVIEDREERIEALHLAYELADKLLVVAAMIAGEAHIEKFRAYKDGIITTLNTFQKYYSQSELQTFIENTLDENAIAVGPGIFFVFKDKLEEQLFLSERQKRHHHWKQLTTRPIGDQEKFELLYAENEPLFQEFWHTCLLLGRIPANDEFEQSGIIRKLCGSHNKVFNQLNMLFEDNEFELAQRYRQEDLLVYFALSQFEKRKPYTQLPESLQRDIKIFFGNYNSAQEQAKALLFSISNPELIEEASLKAQQQLPASELSENHSLTFHKDFIELLPSLLRAYVGCAIQLYGELDAIQLVKVHFHSGKVSFMGYENFDDSPLPLLKERIKVKLGQQSVDFFDYIDEYNDQPLYFKSRYITEDYPNYKKQCSFDKKIALFLPPQARYGIRLENLKQILNNNGVEIKGFRFYNKKPGNNI</sequence>
<protein>
    <submittedName>
        <fullName evidence="1">DNA phosphorothioation-associated putative methyltransferase</fullName>
    </submittedName>
</protein>
<dbReference type="Proteomes" id="UP001225378">
    <property type="component" value="Chromosome"/>
</dbReference>
<dbReference type="RefSeq" id="WP_349431175.1">
    <property type="nucleotide sequence ID" value="NZ_CP157743.1"/>
</dbReference>
<dbReference type="GO" id="GO:0032259">
    <property type="term" value="P:methylation"/>
    <property type="evidence" value="ECO:0007669"/>
    <property type="project" value="UniProtKB-KW"/>
</dbReference>
<proteinExistence type="predicted"/>
<keyword evidence="2" id="KW-1185">Reference proteome</keyword>
<dbReference type="InterPro" id="IPR024019">
    <property type="entry name" value="CHP04096"/>
</dbReference>
<reference evidence="1 2" key="1">
    <citation type="journal article" date="2024" name="Microbiology">
        <title>Methylomarinum rosea sp. nov., a novel halophilic methanotrophic bacterium from the hypersaline Lake Elton.</title>
        <authorList>
            <person name="Suleimanov R.Z."/>
            <person name="Oshkin I.Y."/>
            <person name="Danilova O.V."/>
            <person name="Suzina N.E."/>
            <person name="Dedysh S.N."/>
        </authorList>
    </citation>
    <scope>NUCLEOTIDE SEQUENCE [LARGE SCALE GENOMIC DNA]</scope>
    <source>
        <strain evidence="1 2">Ch1-1</strain>
    </source>
</reference>
<dbReference type="GO" id="GO:0008168">
    <property type="term" value="F:methyltransferase activity"/>
    <property type="evidence" value="ECO:0007669"/>
    <property type="project" value="UniProtKB-KW"/>
</dbReference>
<accession>A0AAU7NQG5</accession>
<evidence type="ECO:0000313" key="2">
    <source>
        <dbReference type="Proteomes" id="UP001225378"/>
    </source>
</evidence>
<dbReference type="EMBL" id="CP157743">
    <property type="protein sequence ID" value="XBS19216.1"/>
    <property type="molecule type" value="Genomic_DNA"/>
</dbReference>
<keyword evidence="1" id="KW-0489">Methyltransferase</keyword>